<comment type="caution">
    <text evidence="1">The sequence shown here is derived from an EMBL/GenBank/DDBJ whole genome shotgun (WGS) entry which is preliminary data.</text>
</comment>
<dbReference type="InterPro" id="IPR036291">
    <property type="entry name" value="NAD(P)-bd_dom_sf"/>
</dbReference>
<dbReference type="PANTHER" id="PTHR43431:SF7">
    <property type="entry name" value="OXIDOREDUCTASE, SHORT CHAIN DEHYDROGENASE_REDUCTASE FAMILY (AFU_ORTHOLOGUE AFUA_5G14000)"/>
    <property type="match status" value="1"/>
</dbReference>
<dbReference type="AlphaFoldDB" id="G7E8B0"/>
<name>G7E8B0_MIXOS</name>
<protein>
    <recommendedName>
        <fullName evidence="3">Short-chain dehydrogenase/reductase SDR</fullName>
    </recommendedName>
</protein>
<organism evidence="1 2">
    <name type="scientific">Mixia osmundae (strain CBS 9802 / IAM 14324 / JCM 22182 / KY 12970)</name>
    <dbReference type="NCBI Taxonomy" id="764103"/>
    <lineage>
        <taxon>Eukaryota</taxon>
        <taxon>Fungi</taxon>
        <taxon>Dikarya</taxon>
        <taxon>Basidiomycota</taxon>
        <taxon>Pucciniomycotina</taxon>
        <taxon>Mixiomycetes</taxon>
        <taxon>Mixiales</taxon>
        <taxon>Mixiaceae</taxon>
        <taxon>Mixia</taxon>
    </lineage>
</organism>
<dbReference type="PRINTS" id="PR00081">
    <property type="entry name" value="GDHRDH"/>
</dbReference>
<keyword evidence="2" id="KW-1185">Reference proteome</keyword>
<dbReference type="InterPro" id="IPR002347">
    <property type="entry name" value="SDR_fam"/>
</dbReference>
<dbReference type="SUPFAM" id="SSF51735">
    <property type="entry name" value="NAD(P)-binding Rossmann-fold domains"/>
    <property type="match status" value="1"/>
</dbReference>
<dbReference type="Gene3D" id="3.40.50.720">
    <property type="entry name" value="NAD(P)-binding Rossmann-like Domain"/>
    <property type="match status" value="1"/>
</dbReference>
<dbReference type="EMBL" id="BABT02000179">
    <property type="protein sequence ID" value="GAA99070.1"/>
    <property type="molecule type" value="Genomic_DNA"/>
</dbReference>
<proteinExistence type="predicted"/>
<evidence type="ECO:0000313" key="2">
    <source>
        <dbReference type="Proteomes" id="UP000009131"/>
    </source>
</evidence>
<accession>G7E8B0</accession>
<dbReference type="STRING" id="764103.G7E8B0"/>
<evidence type="ECO:0008006" key="3">
    <source>
        <dbReference type="Google" id="ProtNLM"/>
    </source>
</evidence>
<reference evidence="1 2" key="1">
    <citation type="journal article" date="2011" name="J. Gen. Appl. Microbiol.">
        <title>Draft genome sequencing of the enigmatic basidiomycete Mixia osmundae.</title>
        <authorList>
            <person name="Nishida H."/>
            <person name="Nagatsuka Y."/>
            <person name="Sugiyama J."/>
        </authorList>
    </citation>
    <scope>NUCLEOTIDE SEQUENCE [LARGE SCALE GENOMIC DNA]</scope>
    <source>
        <strain evidence="2">CBS 9802 / IAM 14324 / JCM 22182 / KY 12970</strain>
    </source>
</reference>
<dbReference type="HOGENOM" id="CLU_010194_17_0_1"/>
<dbReference type="InParanoid" id="G7E8B0"/>
<dbReference type="RefSeq" id="XP_014567806.1">
    <property type="nucleotide sequence ID" value="XM_014712320.1"/>
</dbReference>
<dbReference type="Pfam" id="PF00106">
    <property type="entry name" value="adh_short"/>
    <property type="match status" value="1"/>
</dbReference>
<dbReference type="OrthoDB" id="5399006at2759"/>
<gene>
    <name evidence="1" type="primary">Mo05759</name>
    <name evidence="1" type="ORF">E5Q_05759</name>
</gene>
<evidence type="ECO:0000313" key="1">
    <source>
        <dbReference type="EMBL" id="GAA99070.1"/>
    </source>
</evidence>
<dbReference type="OMA" id="LPHRHGA"/>
<reference evidence="1 2" key="2">
    <citation type="journal article" date="2012" name="Open Biol.">
        <title>Characteristics of nucleosomes and linker DNA regions on the genome of the basidiomycete Mixia osmundae revealed by mono- and dinucleosome mapping.</title>
        <authorList>
            <person name="Nishida H."/>
            <person name="Kondo S."/>
            <person name="Matsumoto T."/>
            <person name="Suzuki Y."/>
            <person name="Yoshikawa H."/>
            <person name="Taylor T.D."/>
            <person name="Sugiyama J."/>
        </authorList>
    </citation>
    <scope>NUCLEOTIDE SEQUENCE [LARGE SCALE GENOMIC DNA]</scope>
    <source>
        <strain evidence="2">CBS 9802 / IAM 14324 / JCM 22182 / KY 12970</strain>
    </source>
</reference>
<dbReference type="PANTHER" id="PTHR43431">
    <property type="entry name" value="OXIDOREDUCTASE, SHORT CHAIN DEHYDROGENASE/REDUCTASE FAMILY (AFU_ORTHOLOGUE AFUA_5G14000)"/>
    <property type="match status" value="1"/>
</dbReference>
<sequence>MTSKSIAVIAGLGNGTGIGAAVARQFASRHFRVAVIGRQGANTVADDINASGGEAATFALADYDFKSIQGTFKDIRARWSDGRVRAAIWNTAQWSMVPFLDVTEELIQQSVKINIVASFAFAQEAIKLMLEPGTDTEPPGGSLLFTGATSATRGAKNFSAFSAGKHGLRALSQSLAREFGPENIHVAFVIVDGVIATDRTHQVFTSQEAKAMLADKHKHLEPDSIAKAYLYLHEQDVSCWTHELDLRPAHEKF</sequence>
<dbReference type="Proteomes" id="UP000009131">
    <property type="component" value="Unassembled WGS sequence"/>
</dbReference>
<dbReference type="eggNOG" id="KOG1014">
    <property type="taxonomic scope" value="Eukaryota"/>
</dbReference>